<dbReference type="GO" id="GO:0016020">
    <property type="term" value="C:membrane"/>
    <property type="evidence" value="ECO:0007669"/>
    <property type="project" value="UniProtKB-SubCell"/>
</dbReference>
<keyword evidence="4 7" id="KW-0812">Transmembrane</keyword>
<feature type="transmembrane region" description="Helical" evidence="7">
    <location>
        <begin position="20"/>
        <end position="43"/>
    </location>
</feature>
<feature type="transmembrane region" description="Helical" evidence="7">
    <location>
        <begin position="552"/>
        <end position="583"/>
    </location>
</feature>
<comment type="subcellular location">
    <subcellularLocation>
        <location evidence="1">Membrane</location>
        <topology evidence="1">Multi-pass membrane protein</topology>
    </subcellularLocation>
</comment>
<feature type="domain" description="Sodium/calcium exchanger membrane region" evidence="8">
    <location>
        <begin position="30"/>
        <end position="180"/>
    </location>
</feature>
<evidence type="ECO:0000256" key="1">
    <source>
        <dbReference type="ARBA" id="ARBA00004141"/>
    </source>
</evidence>
<dbReference type="GO" id="GO:0006874">
    <property type="term" value="P:intracellular calcium ion homeostasis"/>
    <property type="evidence" value="ECO:0007669"/>
    <property type="project" value="TreeGrafter"/>
</dbReference>
<dbReference type="PANTHER" id="PTHR12266:SF0">
    <property type="entry name" value="MITOCHONDRIAL SODIUM_CALCIUM EXCHANGER PROTEIN"/>
    <property type="match status" value="1"/>
</dbReference>
<feature type="transmembrane region" description="Helical" evidence="7">
    <location>
        <begin position="409"/>
        <end position="430"/>
    </location>
</feature>
<dbReference type="EMBL" id="CP059267">
    <property type="protein sequence ID" value="QLQ78597.1"/>
    <property type="molecule type" value="Genomic_DNA"/>
</dbReference>
<evidence type="ECO:0000256" key="2">
    <source>
        <dbReference type="ARBA" id="ARBA00008170"/>
    </source>
</evidence>
<dbReference type="AlphaFoldDB" id="A0A7H9HPP9"/>
<sequence>MIEWAIKLSHPHLLYHETTLSLGFGLASTFHVILCFVLLGLTASEYLCPNVAKLAEITGHGNGALMAVLLAWCNCSPDLFSNFMSWTSTSTPSSGVALSIGEVLGACGIILCVVEGSIFVIMSSAELELSRGQKLNVLRDLAFTFVAILLLLYVSIRQKISVLNCLVMMAIYVSYLFVKFRWRICDVQETEIDNVDENYRGHELDRTNLPSRIKPSLISAMEINDILSLLQSSRTVSNESQGELITLNAEDNVFSILEEVRPSTEPLRQPDLNEFQELPRSSPATFGPYFDNPEQHGQDEEMLMEIPSVKRRRGIQKWNKLLVKLFVPHLLNFRQKSAIDAILSVCTAPFATLLRLACPQTTTILEVDNTTGKYTATNVDITLLFAQSIFCPIFSFAVVSCMMARGLSFMLWILSFLIAGCLFFLALMFYRSLLSFNRFSLLQPSWNVASDSDELGDERRMVEKLGNAISVIFLSFGIINATLCISLIANSLIELLEIYQRITGISQAILGLTLFAWGNSVGDLISNIAMCRLYRKKPLAVGQNVAKIATKFFLISCTSCIGGVLLTSMGGIGLSGLISMTFVHQSSNKWLYLRAVDLHDGEGSHNYKLIVSCTAIILQTILLAGFFGASGRLHYYVKDKMRIAGLCMCSIWAIATTCNVLLEILQ</sequence>
<proteinExistence type="inferred from homology"/>
<keyword evidence="3" id="KW-0813">Transport</keyword>
<evidence type="ECO:0000256" key="4">
    <source>
        <dbReference type="ARBA" id="ARBA00022692"/>
    </source>
</evidence>
<name>A0A7H9HPP9_9SACH</name>
<feature type="transmembrane region" description="Helical" evidence="7">
    <location>
        <begin position="643"/>
        <end position="662"/>
    </location>
</feature>
<evidence type="ECO:0000259" key="8">
    <source>
        <dbReference type="Pfam" id="PF01699"/>
    </source>
</evidence>
<feature type="transmembrane region" description="Helical" evidence="7">
    <location>
        <begin position="509"/>
        <end position="531"/>
    </location>
</feature>
<feature type="transmembrane region" description="Helical" evidence="7">
    <location>
        <begin position="103"/>
        <end position="125"/>
    </location>
</feature>
<feature type="domain" description="Sodium/calcium exchanger membrane region" evidence="8">
    <location>
        <begin position="476"/>
        <end position="656"/>
    </location>
</feature>
<feature type="transmembrane region" description="Helical" evidence="7">
    <location>
        <begin position="383"/>
        <end position="403"/>
    </location>
</feature>
<keyword evidence="6 7" id="KW-0472">Membrane</keyword>
<evidence type="ECO:0000313" key="9">
    <source>
        <dbReference type="EMBL" id="QLQ78597.1"/>
    </source>
</evidence>
<dbReference type="InterPro" id="IPR051359">
    <property type="entry name" value="CaCA_antiporter"/>
</dbReference>
<feature type="transmembrane region" description="Helical" evidence="7">
    <location>
        <begin position="609"/>
        <end position="631"/>
    </location>
</feature>
<dbReference type="InterPro" id="IPR044880">
    <property type="entry name" value="NCX_ion-bd_dom_sf"/>
</dbReference>
<dbReference type="Gene3D" id="1.20.1420.30">
    <property type="entry name" value="NCX, central ion-binding region"/>
    <property type="match status" value="2"/>
</dbReference>
<comment type="similarity">
    <text evidence="2">Belongs to the Ca(2+):cation antiporter (CaCA) (TC 2.A.19) family.</text>
</comment>
<accession>A0A7H9HPP9</accession>
<gene>
    <name evidence="9" type="ORF">HG537_0A08440</name>
</gene>
<reference evidence="9 10" key="1">
    <citation type="submission" date="2020-06" db="EMBL/GenBank/DDBJ databases">
        <title>The yeast mating-type switching endonuclease HO is a domesticated member of an unorthodox homing genetic element family.</title>
        <authorList>
            <person name="Coughlan A.Y."/>
            <person name="Lombardi L."/>
            <person name="Braun-Galleani S."/>
            <person name="Martos A.R."/>
            <person name="Galeote V."/>
            <person name="Bigey F."/>
            <person name="Dequin S."/>
            <person name="Byrne K.P."/>
            <person name="Wolfe K.H."/>
        </authorList>
    </citation>
    <scope>NUCLEOTIDE SEQUENCE [LARGE SCALE GENOMIC DNA]</scope>
    <source>
        <strain evidence="9 10">CBS2947</strain>
    </source>
</reference>
<feature type="transmembrane region" description="Helical" evidence="7">
    <location>
        <begin position="468"/>
        <end position="489"/>
    </location>
</feature>
<evidence type="ECO:0000256" key="6">
    <source>
        <dbReference type="ARBA" id="ARBA00023136"/>
    </source>
</evidence>
<evidence type="ECO:0000313" key="10">
    <source>
        <dbReference type="Proteomes" id="UP000510647"/>
    </source>
</evidence>
<evidence type="ECO:0000256" key="7">
    <source>
        <dbReference type="SAM" id="Phobius"/>
    </source>
</evidence>
<dbReference type="OrthoDB" id="407410at2759"/>
<dbReference type="GO" id="GO:0008324">
    <property type="term" value="F:monoatomic cation transmembrane transporter activity"/>
    <property type="evidence" value="ECO:0007669"/>
    <property type="project" value="TreeGrafter"/>
</dbReference>
<evidence type="ECO:0000256" key="5">
    <source>
        <dbReference type="ARBA" id="ARBA00022989"/>
    </source>
</evidence>
<protein>
    <recommendedName>
        <fullName evidence="8">Sodium/calcium exchanger membrane region domain-containing protein</fullName>
    </recommendedName>
</protein>
<organism evidence="9 10">
    <name type="scientific">Torulaspora globosa</name>
    <dbReference type="NCBI Taxonomy" id="48254"/>
    <lineage>
        <taxon>Eukaryota</taxon>
        <taxon>Fungi</taxon>
        <taxon>Dikarya</taxon>
        <taxon>Ascomycota</taxon>
        <taxon>Saccharomycotina</taxon>
        <taxon>Saccharomycetes</taxon>
        <taxon>Saccharomycetales</taxon>
        <taxon>Saccharomycetaceae</taxon>
        <taxon>Torulaspora</taxon>
    </lineage>
</organism>
<feature type="transmembrane region" description="Helical" evidence="7">
    <location>
        <begin position="160"/>
        <end position="178"/>
    </location>
</feature>
<keyword evidence="5 7" id="KW-1133">Transmembrane helix</keyword>
<dbReference type="Proteomes" id="UP000510647">
    <property type="component" value="Chromosome 1"/>
</dbReference>
<keyword evidence="10" id="KW-1185">Reference proteome</keyword>
<dbReference type="PANTHER" id="PTHR12266">
    <property type="entry name" value="NA+/CA2+ K+ INDEPENDENT EXCHANGER"/>
    <property type="match status" value="1"/>
</dbReference>
<evidence type="ECO:0000256" key="3">
    <source>
        <dbReference type="ARBA" id="ARBA00022448"/>
    </source>
</evidence>
<feature type="transmembrane region" description="Helical" evidence="7">
    <location>
        <begin position="137"/>
        <end position="154"/>
    </location>
</feature>
<dbReference type="InterPro" id="IPR004837">
    <property type="entry name" value="NaCa_Exmemb"/>
</dbReference>
<dbReference type="Pfam" id="PF01699">
    <property type="entry name" value="Na_Ca_ex"/>
    <property type="match status" value="2"/>
</dbReference>